<name>A0AAW0GTP2_9APHY</name>
<proteinExistence type="predicted"/>
<dbReference type="Pfam" id="PF18758">
    <property type="entry name" value="KDZ"/>
    <property type="match status" value="1"/>
</dbReference>
<evidence type="ECO:0000313" key="2">
    <source>
        <dbReference type="EMBL" id="KAK7696630.1"/>
    </source>
</evidence>
<feature type="compositionally biased region" description="Acidic residues" evidence="1">
    <location>
        <begin position="82"/>
        <end position="100"/>
    </location>
</feature>
<dbReference type="PANTHER" id="PTHR33096:SF1">
    <property type="entry name" value="CXC1-LIKE CYSTEINE CLUSTER ASSOCIATED WITH KDZ TRANSPOSASES DOMAIN-CONTAINING PROTEIN"/>
    <property type="match status" value="1"/>
</dbReference>
<gene>
    <name evidence="2" type="ORF">QCA50_001288</name>
</gene>
<dbReference type="InterPro" id="IPR040521">
    <property type="entry name" value="KDZ"/>
</dbReference>
<feature type="region of interest" description="Disordered" evidence="1">
    <location>
        <begin position="66"/>
        <end position="116"/>
    </location>
</feature>
<accession>A0AAW0GTP2</accession>
<keyword evidence="3" id="KW-1185">Reference proteome</keyword>
<dbReference type="PANTHER" id="PTHR33096">
    <property type="entry name" value="CXC2 DOMAIN-CONTAINING PROTEIN"/>
    <property type="match status" value="1"/>
</dbReference>
<evidence type="ECO:0000313" key="3">
    <source>
        <dbReference type="Proteomes" id="UP001385951"/>
    </source>
</evidence>
<reference evidence="2 3" key="1">
    <citation type="submission" date="2022-09" db="EMBL/GenBank/DDBJ databases">
        <authorList>
            <person name="Palmer J.M."/>
        </authorList>
    </citation>
    <scope>NUCLEOTIDE SEQUENCE [LARGE SCALE GENOMIC DNA]</scope>
    <source>
        <strain evidence="2 3">DSM 7382</strain>
    </source>
</reference>
<dbReference type="AlphaFoldDB" id="A0AAW0GTP2"/>
<feature type="compositionally biased region" description="Acidic residues" evidence="1">
    <location>
        <begin position="688"/>
        <end position="699"/>
    </location>
</feature>
<comment type="caution">
    <text evidence="2">The sequence shown here is derived from an EMBL/GenBank/DDBJ whole genome shotgun (WGS) entry which is preliminary data.</text>
</comment>
<sequence length="717" mass="82608">MHVKLVATRYLEDEPELKYSRFVIYDGNDSLKRIAKVGDRQVADARVFTDTDYFLTREFVDQYANEVPRRQTKAPPVHANTDDEDDPEPDETAEPDDDPGGDPTDGSGQNDDETADPCVKNWKAAAEDSKKRSWGIFDENGLFASACRHGLILWLADMVKSGELAKYLIAMVAKLLDTLDDRTLNTYDIGCKFLSTIRNSSLSETFFSKGHNFIVNAFHGYTHSYNCQLRHHPNITVGAGLENFETLERVFSSSNQLASITRYASAFRCRLFIDLYFRQWDEEKYANLGTFIYNNYRQALRTIAEDTEALQCSLEILEVTPERLEELGKEANLFFSTLGKERPWDVHAVIYVELLQRLRQLDSQRTSNTIRFNNTIPNDYSYTNSTNPTAGYWQDTAQTRQLEKQPLDRNPNFRLHKSQYIFERRVAIEEHSRVLNEVIEMELRMGIDASERWQPTSPEYVETLQYIAERRYHQALNSLHKVVIQRLFELHKLNLAQTGYKLRTHLSKSLKNRSKTIRRAVAEYNIAARLLHPPRPALDASTVIDYSFLNQFSLLQDTRNDIRDSEWARTGIREAVKLQQHIKRAQEEVVRCNIEIRRLHTGIRDEHRHFASVLEELRKEDSPMYGVVEEFVERQRAVNRDLLRRVYDMYALPGLTGVASAGRRLGAPPDSTSAEEENPILDLRDNLGGEDDGEDDDEDDTITAIDNAIQVFSILSV</sequence>
<protein>
    <submittedName>
        <fullName evidence="2">Uncharacterized protein</fullName>
    </submittedName>
</protein>
<feature type="region of interest" description="Disordered" evidence="1">
    <location>
        <begin position="661"/>
        <end position="699"/>
    </location>
</feature>
<evidence type="ECO:0000256" key="1">
    <source>
        <dbReference type="SAM" id="MobiDB-lite"/>
    </source>
</evidence>
<dbReference type="Proteomes" id="UP001385951">
    <property type="component" value="Unassembled WGS sequence"/>
</dbReference>
<organism evidence="2 3">
    <name type="scientific">Cerrena zonata</name>
    <dbReference type="NCBI Taxonomy" id="2478898"/>
    <lineage>
        <taxon>Eukaryota</taxon>
        <taxon>Fungi</taxon>
        <taxon>Dikarya</taxon>
        <taxon>Basidiomycota</taxon>
        <taxon>Agaricomycotina</taxon>
        <taxon>Agaricomycetes</taxon>
        <taxon>Polyporales</taxon>
        <taxon>Cerrenaceae</taxon>
        <taxon>Cerrena</taxon>
    </lineage>
</organism>
<dbReference type="EMBL" id="JASBNA010000001">
    <property type="protein sequence ID" value="KAK7696630.1"/>
    <property type="molecule type" value="Genomic_DNA"/>
</dbReference>